<dbReference type="OrthoDB" id="3771655at2"/>
<sequence length="1468" mass="144783">MSLVPAPARSRRRRPLGRAMVAAGVAAVVVAGAVAPAAAEPATGTIAGTVTTPAGVSPTFVTVLVLDPDGGGAGGGSAPVGTDGTYRVEDVPAGDWALLFATGDSDLIPEYFDDAALLATSTTVAVAGGGTATADATLELGGVIEGTVRDGAGNPVAGAFVNASRSDWSSGGAYDTTDDEGRYHLGGLRSGGYRILANPLGGSSLLLGWVGGGTSQQTAAVIAAQQGVTVVGQDAVLPTAGMAAGRLRSATGAVVGGTVQFTSVTDAGNVVTVTTGADGEFEGRMAPGQYRIRFSGPADSALAPQYWGGTADVSGSVAISVGAGATFPLGNVVLASGGSITGTVTDDDGEPVAGVTVTARSGLVQRTGVTGADGSYTVAGLATGAYTVSFTPPAGSVLRAEHYDDAAASWEADVVAVTTGATTAGIDAELAVGGGIEGRVLAPGGAPLAGASVHVWPRDPGTGSAPTPATTGADGTYHVGGLAAGAWVVEVVPPFGSTLAREFYLDATTSTAATAVDVTVRETEQLEDVVLEPGASVSGVVLDPDGAPVAGAWVGAQRAGASTALSAQTGADGSYTIIGLPAGGYRVRVSPPWTSTDLVAVYHPGVAAYEQAQEVTVAVGASRTLPATRLLRAGVVSGTITRPDGTPVAGASVNAYSGTQGGSATTAADGTYTIGRLSADDFRVSVSSSATMLGTYDGVTTYHDGRTGTQRRSLATTVSVVAGQTSGEVDLVVPPRGQTAPDVTVTLDPATPRIGRPVTATVQVDGPHGPAVGGVAQLSLGDDLGDVVLGADGRGALTFDAFAPEYGLLFAWFTGTAAYDEGQGTVEFLAVEDTTPQVTVVAPAAGSSVGGTVVTVTGSGFTPSSTVTFGGVPAASVVVDSATSLRATTPTLPAGPAPVVVTTAGGASAADVAFTATPEPTTTVLALPARTVLEGAPVTVTATVSAAAGVPSGNVTFAVNDALTVVPVVAGVATLRLDGLAPGTYGVRAVYAGGGGYASSATWRYLDVIERVAPVVSQVTPAAVSAAGGQRVKVRGTHLTGATGVSFGGVPGSRVTVVDDGLLEVDVPAHPAGTVPVVVTTPAGSSAPSGAVQFVDTSAGVVSQVPVRIEDELHVGDQPRCLQVAGTTGVPAGASGVTLNVTVVAPYEVGYVTVYPDVAGPREATSTVNFEVGQEVANAAFVALPANGRVCYRPVGGIARVLLDVTGFTMPDSGTELQDPVRLLDTRPAPFRVGDVDGPVGPRSVHTVQVRGRAGVPADATAVIVNATVTNVTGPGNLRLFPAGAAVPNASVLNYAPGKDKANAAIVALSSSGRLSIFSDTDGASVDVVLDVTGYVTGDGAYRGVTPSRALDTRPGAGHVGDLTGPLPARTPSTFTLPSAAVPAGATSVVLNVTAIGPNGPGNLRVYPSGQSGVPYASTINYIPGRDIPNLVVVDLPDSGPATVTLYSDMEPGGTVHVAADVAGFVVP</sequence>
<dbReference type="InterPro" id="IPR032109">
    <property type="entry name" value="Big_3_5"/>
</dbReference>
<organism evidence="8 9">
    <name type="scientific">Cellulomonas biazotea</name>
    <dbReference type="NCBI Taxonomy" id="1709"/>
    <lineage>
        <taxon>Bacteria</taxon>
        <taxon>Bacillati</taxon>
        <taxon>Actinomycetota</taxon>
        <taxon>Actinomycetes</taxon>
        <taxon>Micrococcales</taxon>
        <taxon>Cellulomonadaceae</taxon>
        <taxon>Cellulomonas</taxon>
    </lineage>
</organism>
<dbReference type="Proteomes" id="UP000289954">
    <property type="component" value="Unassembled WGS sequence"/>
</dbReference>
<dbReference type="PANTHER" id="PTHR23303:SF14">
    <property type="entry name" value="BOS COMPLEX SUBUNIT NOMO1-RELATED"/>
    <property type="match status" value="1"/>
</dbReference>
<name>A0A402DV15_9CELL</name>
<dbReference type="GO" id="GO:0030246">
    <property type="term" value="F:carbohydrate binding"/>
    <property type="evidence" value="ECO:0007669"/>
    <property type="project" value="InterPro"/>
</dbReference>
<dbReference type="SUPFAM" id="SSF49464">
    <property type="entry name" value="Carboxypeptidase regulatory domain-like"/>
    <property type="match status" value="3"/>
</dbReference>
<evidence type="ECO:0000256" key="6">
    <source>
        <dbReference type="SAM" id="SignalP"/>
    </source>
</evidence>
<dbReference type="EC" id="3.2.1.1" evidence="2"/>
<dbReference type="InterPro" id="IPR002909">
    <property type="entry name" value="IPT_dom"/>
</dbReference>
<comment type="caution">
    <text evidence="8">The sequence shown here is derived from an EMBL/GenBank/DDBJ whole genome shotgun (WGS) entry which is preliminary data.</text>
</comment>
<dbReference type="GO" id="GO:0004556">
    <property type="term" value="F:alpha-amylase activity"/>
    <property type="evidence" value="ECO:0007669"/>
    <property type="project" value="UniProtKB-EC"/>
</dbReference>
<dbReference type="SUPFAM" id="SSF49452">
    <property type="entry name" value="Starch-binding domain-like"/>
    <property type="match status" value="2"/>
</dbReference>
<accession>A0A402DV15</accession>
<keyword evidence="4" id="KW-0106">Calcium</keyword>
<dbReference type="InterPro" id="IPR013784">
    <property type="entry name" value="Carb-bd-like_fold"/>
</dbReference>
<evidence type="ECO:0000256" key="2">
    <source>
        <dbReference type="ARBA" id="ARBA00012595"/>
    </source>
</evidence>
<dbReference type="PANTHER" id="PTHR23303">
    <property type="entry name" value="CARBOXYPEPTIDASE REGULATORY REGION-CONTAINING"/>
    <property type="match status" value="1"/>
</dbReference>
<dbReference type="SUPFAM" id="SSF81296">
    <property type="entry name" value="E set domains"/>
    <property type="match status" value="2"/>
</dbReference>
<dbReference type="Gene3D" id="2.60.40.10">
    <property type="entry name" value="Immunoglobulins"/>
    <property type="match status" value="3"/>
</dbReference>
<dbReference type="Pfam" id="PF16640">
    <property type="entry name" value="Big_3_5"/>
    <property type="match status" value="1"/>
</dbReference>
<evidence type="ECO:0000259" key="7">
    <source>
        <dbReference type="SMART" id="SM00429"/>
    </source>
</evidence>
<feature type="domain" description="IPT/TIG" evidence="7">
    <location>
        <begin position="1013"/>
        <end position="1095"/>
    </location>
</feature>
<dbReference type="SMART" id="SM00429">
    <property type="entry name" value="IPT"/>
    <property type="match status" value="2"/>
</dbReference>
<gene>
    <name evidence="8" type="ORF">CBZ_30230</name>
</gene>
<evidence type="ECO:0000256" key="1">
    <source>
        <dbReference type="ARBA" id="ARBA00000548"/>
    </source>
</evidence>
<dbReference type="Gene3D" id="2.60.40.1120">
    <property type="entry name" value="Carboxypeptidase-like, regulatory domain"/>
    <property type="match status" value="5"/>
</dbReference>
<proteinExistence type="predicted"/>
<dbReference type="InterPro" id="IPR051417">
    <property type="entry name" value="SDr/BOS_complex"/>
</dbReference>
<dbReference type="Pfam" id="PF13620">
    <property type="entry name" value="CarboxypepD_reg"/>
    <property type="match status" value="4"/>
</dbReference>
<evidence type="ECO:0000256" key="5">
    <source>
        <dbReference type="ARBA" id="ARBA00030238"/>
    </source>
</evidence>
<evidence type="ECO:0000313" key="9">
    <source>
        <dbReference type="Proteomes" id="UP000289954"/>
    </source>
</evidence>
<dbReference type="GO" id="GO:0005975">
    <property type="term" value="P:carbohydrate metabolic process"/>
    <property type="evidence" value="ECO:0007669"/>
    <property type="project" value="UniProtKB-ARBA"/>
</dbReference>
<dbReference type="Pfam" id="PF01833">
    <property type="entry name" value="TIG"/>
    <property type="match status" value="2"/>
</dbReference>
<feature type="signal peptide" evidence="6">
    <location>
        <begin position="1"/>
        <end position="39"/>
    </location>
</feature>
<reference evidence="8 9" key="1">
    <citation type="submission" date="2019-01" db="EMBL/GenBank/DDBJ databases">
        <title>Draft genome sequence of Cellulomonas takizawaensis strain TKZ-21.</title>
        <authorList>
            <person name="Yamamura H."/>
            <person name="Hayashi T."/>
            <person name="Hamada M."/>
            <person name="Serisawa Y."/>
            <person name="Matsuyama K."/>
            <person name="Nakagawa Y."/>
            <person name="Otoguro M."/>
            <person name="Yanagida F."/>
            <person name="Hayakawa M."/>
        </authorList>
    </citation>
    <scope>NUCLEOTIDE SEQUENCE [LARGE SCALE GENOMIC DNA]</scope>
    <source>
        <strain evidence="8 9">NBRC12680</strain>
    </source>
</reference>
<comment type="catalytic activity">
    <reaction evidence="1">
        <text>Endohydrolysis of (1-&gt;4)-alpha-D-glucosidic linkages in polysaccharides containing three or more (1-&gt;4)-alpha-linked D-glucose units.</text>
        <dbReference type="EC" id="3.2.1.1"/>
    </reaction>
</comment>
<dbReference type="CDD" id="cd00102">
    <property type="entry name" value="IPT"/>
    <property type="match status" value="1"/>
</dbReference>
<evidence type="ECO:0000256" key="4">
    <source>
        <dbReference type="ARBA" id="ARBA00022837"/>
    </source>
</evidence>
<protein>
    <recommendedName>
        <fullName evidence="2">alpha-amylase</fullName>
        <ecNumber evidence="2">3.2.1.1</ecNumber>
    </recommendedName>
    <alternativeName>
        <fullName evidence="5">1,4-alpha-D-glucan glucanohydrolase</fullName>
    </alternativeName>
</protein>
<evidence type="ECO:0000256" key="3">
    <source>
        <dbReference type="ARBA" id="ARBA00022729"/>
    </source>
</evidence>
<dbReference type="InterPro" id="IPR008969">
    <property type="entry name" value="CarboxyPept-like_regulatory"/>
</dbReference>
<evidence type="ECO:0000313" key="8">
    <source>
        <dbReference type="EMBL" id="GCE77967.1"/>
    </source>
</evidence>
<keyword evidence="3 6" id="KW-0732">Signal</keyword>
<feature type="chain" id="PRO_5039517435" description="alpha-amylase" evidence="6">
    <location>
        <begin position="40"/>
        <end position="1468"/>
    </location>
</feature>
<dbReference type="InterPro" id="IPR014756">
    <property type="entry name" value="Ig_E-set"/>
</dbReference>
<dbReference type="InterPro" id="IPR013783">
    <property type="entry name" value="Ig-like_fold"/>
</dbReference>
<dbReference type="EMBL" id="BIMR01000281">
    <property type="protein sequence ID" value="GCE77967.1"/>
    <property type="molecule type" value="Genomic_DNA"/>
</dbReference>
<keyword evidence="9" id="KW-1185">Reference proteome</keyword>
<dbReference type="RefSeq" id="WP_130782594.1">
    <property type="nucleotide sequence ID" value="NZ_BIMR01000281.1"/>
</dbReference>
<feature type="domain" description="IPT/TIG" evidence="7">
    <location>
        <begin position="835"/>
        <end position="917"/>
    </location>
</feature>